<protein>
    <submittedName>
        <fullName evidence="5">Zinc carboxypeptidase</fullName>
    </submittedName>
</protein>
<dbReference type="Gene3D" id="3.40.630.10">
    <property type="entry name" value="Zn peptidases"/>
    <property type="match status" value="1"/>
</dbReference>
<dbReference type="PROSITE" id="PS52035">
    <property type="entry name" value="PEPTIDASE_M14"/>
    <property type="match status" value="1"/>
</dbReference>
<keyword evidence="5" id="KW-0645">Protease</keyword>
<dbReference type="RefSeq" id="WP_067597955.1">
    <property type="nucleotide sequence ID" value="NZ_CP015963.1"/>
</dbReference>
<name>A0A562UM70_9SPHN</name>
<dbReference type="PANTHER" id="PTHR12756">
    <property type="entry name" value="CYTOSOLIC CARBOXYPEPTIDASE"/>
    <property type="match status" value="1"/>
</dbReference>
<dbReference type="GO" id="GO:0006508">
    <property type="term" value="P:proteolysis"/>
    <property type="evidence" value="ECO:0007669"/>
    <property type="project" value="InterPro"/>
</dbReference>
<evidence type="ECO:0000313" key="6">
    <source>
        <dbReference type="Proteomes" id="UP000320547"/>
    </source>
</evidence>
<dbReference type="SMART" id="SM00631">
    <property type="entry name" value="Zn_pept"/>
    <property type="match status" value="1"/>
</dbReference>
<organism evidence="5 6">
    <name type="scientific">Altererythrobacter ishigakiensis</name>
    <dbReference type="NCBI Taxonomy" id="476157"/>
    <lineage>
        <taxon>Bacteria</taxon>
        <taxon>Pseudomonadati</taxon>
        <taxon>Pseudomonadota</taxon>
        <taxon>Alphaproteobacteria</taxon>
        <taxon>Sphingomonadales</taxon>
        <taxon>Erythrobacteraceae</taxon>
        <taxon>Altererythrobacter</taxon>
    </lineage>
</organism>
<keyword evidence="6" id="KW-1185">Reference proteome</keyword>
<keyword evidence="3" id="KW-0732">Signal</keyword>
<dbReference type="SUPFAM" id="SSF53187">
    <property type="entry name" value="Zn-dependent exopeptidases"/>
    <property type="match status" value="1"/>
</dbReference>
<evidence type="ECO:0000313" key="5">
    <source>
        <dbReference type="EMBL" id="TWJ06708.1"/>
    </source>
</evidence>
<dbReference type="PANTHER" id="PTHR12756:SF11">
    <property type="entry name" value="CYTOSOLIC CARBOXYPEPTIDASE 1"/>
    <property type="match status" value="1"/>
</dbReference>
<keyword evidence="5" id="KW-0378">Hydrolase</keyword>
<dbReference type="STRING" id="476157.GCA_001663155_00919"/>
<dbReference type="InterPro" id="IPR000834">
    <property type="entry name" value="Peptidase_M14"/>
</dbReference>
<feature type="signal peptide" evidence="3">
    <location>
        <begin position="1"/>
        <end position="21"/>
    </location>
</feature>
<dbReference type="GO" id="GO:0004181">
    <property type="term" value="F:metallocarboxypeptidase activity"/>
    <property type="evidence" value="ECO:0007669"/>
    <property type="project" value="InterPro"/>
</dbReference>
<dbReference type="Pfam" id="PF00246">
    <property type="entry name" value="Peptidase_M14"/>
    <property type="match status" value="1"/>
</dbReference>
<dbReference type="PROSITE" id="PS51257">
    <property type="entry name" value="PROKAR_LIPOPROTEIN"/>
    <property type="match status" value="1"/>
</dbReference>
<comment type="caution">
    <text evidence="5">The sequence shown here is derived from an EMBL/GenBank/DDBJ whole genome shotgun (WGS) entry which is preliminary data.</text>
</comment>
<feature type="active site" description="Proton donor/acceptor" evidence="2">
    <location>
        <position position="372"/>
    </location>
</feature>
<feature type="chain" id="PRO_5022241634" evidence="3">
    <location>
        <begin position="22"/>
        <end position="403"/>
    </location>
</feature>
<dbReference type="EMBL" id="VLLK01000002">
    <property type="protein sequence ID" value="TWJ06708.1"/>
    <property type="molecule type" value="Genomic_DNA"/>
</dbReference>
<reference evidence="5 6" key="1">
    <citation type="submission" date="2019-07" db="EMBL/GenBank/DDBJ databases">
        <title>Genomic Encyclopedia of Archaeal and Bacterial Type Strains, Phase II (KMG-II): from individual species to whole genera.</title>
        <authorList>
            <person name="Goeker M."/>
        </authorList>
    </citation>
    <scope>NUCLEOTIDE SEQUENCE [LARGE SCALE GENOMIC DNA]</scope>
    <source>
        <strain evidence="5 6">ATCC BAA-2084</strain>
    </source>
</reference>
<dbReference type="GO" id="GO:0008270">
    <property type="term" value="F:zinc ion binding"/>
    <property type="evidence" value="ECO:0007669"/>
    <property type="project" value="InterPro"/>
</dbReference>
<evidence type="ECO:0000259" key="4">
    <source>
        <dbReference type="PROSITE" id="PS52035"/>
    </source>
</evidence>
<accession>A0A562UM70</accession>
<feature type="domain" description="Peptidase M14" evidence="4">
    <location>
        <begin position="155"/>
        <end position="400"/>
    </location>
</feature>
<sequence>MRWAIPAGLAALALSACAPSAQVETVPAPFAAPDNARCTGKGIAIDTDFPAGALESCTIDAAGLVTIRFAPEDEPPINCSPWYSFRVHTAMPRDVTVKLTYTACGHRYWPKSSSDGQEWKYLPKDAVELGKYSGRDQAQIKFATNGSPLFISAQEIFAPKTYDAWLDGIENHPALTRSLLGKSAEGRDIEMIRLGNSSAREHVILVGRQHPPEVTGALAMVPFIEALLDDSKLARRFRERFQVTAVPLLNPDGVVRGHWRHNTGGVDLNRDWGKFTQPETRLMGDLLARIDTDPEQQLRLFLDFHSTQRDVVYTLSKDLETNPAGFTDVWLAEYRSRVPDYEVVEEPGYSAGRGVSKNWVYDQYGVPTATFELGDETDRALIKRVSAEAARAMMATLLETPPE</sequence>
<evidence type="ECO:0000256" key="1">
    <source>
        <dbReference type="ARBA" id="ARBA00001947"/>
    </source>
</evidence>
<evidence type="ECO:0000256" key="3">
    <source>
        <dbReference type="SAM" id="SignalP"/>
    </source>
</evidence>
<comment type="similarity">
    <text evidence="2">Belongs to the peptidase M14 family.</text>
</comment>
<evidence type="ECO:0000256" key="2">
    <source>
        <dbReference type="PROSITE-ProRule" id="PRU01379"/>
    </source>
</evidence>
<dbReference type="AlphaFoldDB" id="A0A562UM70"/>
<gene>
    <name evidence="5" type="ORF">JN10_2244</name>
</gene>
<proteinExistence type="inferred from homology"/>
<dbReference type="CDD" id="cd06237">
    <property type="entry name" value="M14_Nna1-like"/>
    <property type="match status" value="1"/>
</dbReference>
<keyword evidence="5" id="KW-0121">Carboxypeptidase</keyword>
<dbReference type="InterPro" id="IPR050821">
    <property type="entry name" value="Cytosolic_carboxypeptidase"/>
</dbReference>
<dbReference type="Proteomes" id="UP000320547">
    <property type="component" value="Unassembled WGS sequence"/>
</dbReference>
<comment type="cofactor">
    <cofactor evidence="1">
        <name>Zn(2+)</name>
        <dbReference type="ChEBI" id="CHEBI:29105"/>
    </cofactor>
</comment>